<dbReference type="OrthoDB" id="8480302at2"/>
<dbReference type="RefSeq" id="WP_090082511.1">
    <property type="nucleotide sequence ID" value="NZ_FOQT01000005.1"/>
</dbReference>
<dbReference type="AlphaFoldDB" id="A0A1I3J461"/>
<protein>
    <submittedName>
        <fullName evidence="1">Putative signal transducing protein</fullName>
    </submittedName>
</protein>
<accession>A0A1I3J461</accession>
<organism evidence="1 2">
    <name type="scientific">Halpernia frigidisoli</name>
    <dbReference type="NCBI Taxonomy" id="1125876"/>
    <lineage>
        <taxon>Bacteria</taxon>
        <taxon>Pseudomonadati</taxon>
        <taxon>Bacteroidota</taxon>
        <taxon>Flavobacteriia</taxon>
        <taxon>Flavobacteriales</taxon>
        <taxon>Weeksellaceae</taxon>
        <taxon>Chryseobacterium group</taxon>
        <taxon>Halpernia</taxon>
    </lineage>
</organism>
<name>A0A1I3J461_9FLAO</name>
<dbReference type="STRING" id="1125876.SAMN05443292_2912"/>
<dbReference type="EMBL" id="FOQT01000005">
    <property type="protein sequence ID" value="SFI54758.1"/>
    <property type="molecule type" value="Genomic_DNA"/>
</dbReference>
<evidence type="ECO:0000313" key="1">
    <source>
        <dbReference type="EMBL" id="SFI54758.1"/>
    </source>
</evidence>
<gene>
    <name evidence="1" type="ORF">SAMN05443292_2912</name>
</gene>
<evidence type="ECO:0000313" key="2">
    <source>
        <dbReference type="Proteomes" id="UP000198931"/>
    </source>
</evidence>
<sequence>MSSLVKFKYYQNSIEANRDKQILADNGIISFIANEQTIQSDWLLSNALGGIQLQVFDKDLDKSKEILKDFLENEHVELEVEHTISDPDFDLVCPKCGSNHLYRNDNPGKIFGFAMPILSFGENKNTETFNCYYCGNQFEAEI</sequence>
<proteinExistence type="predicted"/>
<reference evidence="1 2" key="1">
    <citation type="submission" date="2016-10" db="EMBL/GenBank/DDBJ databases">
        <authorList>
            <person name="de Groot N.N."/>
        </authorList>
    </citation>
    <scope>NUCLEOTIDE SEQUENCE [LARGE SCALE GENOMIC DNA]</scope>
    <source>
        <strain evidence="1 2">DSM 26000</strain>
    </source>
</reference>
<keyword evidence="2" id="KW-1185">Reference proteome</keyword>
<dbReference type="Proteomes" id="UP000198931">
    <property type="component" value="Unassembled WGS sequence"/>
</dbReference>